<dbReference type="OrthoDB" id="1005072at2"/>
<dbReference type="Proteomes" id="UP000310017">
    <property type="component" value="Chromosome"/>
</dbReference>
<dbReference type="RefSeq" id="WP_138851574.1">
    <property type="nucleotide sequence ID" value="NZ_CP040710.1"/>
</dbReference>
<protein>
    <submittedName>
        <fullName evidence="1">DUF2851 family protein</fullName>
    </submittedName>
</protein>
<dbReference type="InterPro" id="IPR021272">
    <property type="entry name" value="DUF2851"/>
</dbReference>
<reference evidence="1 2" key="1">
    <citation type="submission" date="2019-05" db="EMBL/GenBank/DDBJ databases">
        <title>Genome sequencing of F202Z8.</title>
        <authorList>
            <person name="Kwon Y.M."/>
        </authorList>
    </citation>
    <scope>NUCLEOTIDE SEQUENCE [LARGE SCALE GENOMIC DNA]</scope>
    <source>
        <strain evidence="1 2">F202Z8</strain>
    </source>
</reference>
<sequence length="425" mass="49639">MKEDLLHFIWKYKKLQLQELVSSKGEQIRIIEVGTHNYFAGPDFFNSKVEIDGQLWAGNVEVHLNSSDWYAHHHEQDPNYNNVILHVVWEDDATIFRSDNTEIPTLQLKNFISAEVLDAYRRLFDKSKKSFINCENDIGDIDDFTVGNWLERLYFERLERKSEEVTSLLEASTNDWEQVLFSMLLKNFGLNINGEAFLSLAQALNFSVVRKLQTSVPQLESVFFGMSHLLEEETVLDAYYIQLKKEFDYQRHKFELKPESVQKPEFFRLRPPNFPTIRLSQLANLYSAQHGLFHKVMQTSNLKDFYQLFDISASSYWDDHFTFGKTSKKSTKKLTKKFIDLLLINTVLPLKFCYAKFNGKDKNAEIETISTAIKKEENSIANNFRMHGLQVQHSRDSQAVLELYKQYCTTNRCLECAIGSRLLGR</sequence>
<gene>
    <name evidence="1" type="ORF">FGM00_03470</name>
</gene>
<name>A0A5B7SMA3_9FLAO</name>
<dbReference type="EMBL" id="CP040710">
    <property type="protein sequence ID" value="QCW99221.1"/>
    <property type="molecule type" value="Genomic_DNA"/>
</dbReference>
<proteinExistence type="predicted"/>
<dbReference type="AlphaFoldDB" id="A0A5B7SMA3"/>
<organism evidence="1 2">
    <name type="scientific">Aggregatimonas sangjinii</name>
    <dbReference type="NCBI Taxonomy" id="2583587"/>
    <lineage>
        <taxon>Bacteria</taxon>
        <taxon>Pseudomonadati</taxon>
        <taxon>Bacteroidota</taxon>
        <taxon>Flavobacteriia</taxon>
        <taxon>Flavobacteriales</taxon>
        <taxon>Flavobacteriaceae</taxon>
        <taxon>Aggregatimonas</taxon>
    </lineage>
</organism>
<accession>A0A5B7SMA3</accession>
<evidence type="ECO:0000313" key="2">
    <source>
        <dbReference type="Proteomes" id="UP000310017"/>
    </source>
</evidence>
<evidence type="ECO:0000313" key="1">
    <source>
        <dbReference type="EMBL" id="QCW99221.1"/>
    </source>
</evidence>
<dbReference type="Pfam" id="PF11013">
    <property type="entry name" value="DUF2851"/>
    <property type="match status" value="1"/>
</dbReference>
<dbReference type="KEGG" id="asag:FGM00_03470"/>
<keyword evidence="2" id="KW-1185">Reference proteome</keyword>